<dbReference type="PANTHER" id="PTHR12270">
    <property type="entry name" value="GLYCOSYLTRANSFERASE-RELATED"/>
    <property type="match status" value="1"/>
</dbReference>
<dbReference type="Gene3D" id="3.90.550.10">
    <property type="entry name" value="Spore Coat Polysaccharide Biosynthesis Protein SpsA, Chain A"/>
    <property type="match status" value="1"/>
</dbReference>
<evidence type="ECO:0000256" key="3">
    <source>
        <dbReference type="ARBA" id="ARBA00022968"/>
    </source>
</evidence>
<sequence>MCSLVNLASEHPWRTTVWRPRRNIVIFVVAVLALLLAIRMCIQNHVTFVLLGVNRLPNNPTTPTESVLIQQTRRPTSSESPTVHLVHVLKGEATFKRSLTLLKSVFYYQGRLRSNRSECSLRRTPSPKPCSQQRTPERTPIHLHLIAELKLWSTINDFVSQWRVQQFQWTLYDLDDYLPRVSWIPDSHYAGVVTVAKMIVPDILPINLTKAIVLDTDILLNANILYLWDLFANFTQKQIFGAAWEPYSDHPRCGEPPIPTGGVNSGVVLMHLSRMREAGWSDMFIEETKKILLVYKDLSGGEQSVLNKLIRKRPELYYRVPCEWHVQLWYEEVHRCCPVIWTDRLPEETICPERDSSEPGNINHPGTPNLVHFCAGAKKPEGGISPPKFIRTIPVPSKTQTRDELRAKFLEVYWSFNAVAQTCYD</sequence>
<dbReference type="GO" id="GO:0035269">
    <property type="term" value="P:protein O-linked glycosylation via mannose"/>
    <property type="evidence" value="ECO:0007669"/>
    <property type="project" value="TreeGrafter"/>
</dbReference>
<gene>
    <name evidence="9" type="ORF">CRM22_005112</name>
</gene>
<evidence type="ECO:0000313" key="10">
    <source>
        <dbReference type="Proteomes" id="UP000308267"/>
    </source>
</evidence>
<dbReference type="OrthoDB" id="6238971at2759"/>
<keyword evidence="7" id="KW-0325">Glycoprotein</keyword>
<dbReference type="STRING" id="147828.A0A4S2LSV2"/>
<dbReference type="InterPro" id="IPR002495">
    <property type="entry name" value="Glyco_trans_8"/>
</dbReference>
<evidence type="ECO:0000313" key="9">
    <source>
        <dbReference type="EMBL" id="TGZ66895.1"/>
    </source>
</evidence>
<name>A0A4S2LSV2_OPIFE</name>
<dbReference type="PANTHER" id="PTHR12270:SF25">
    <property type="entry name" value="GLYCOSYLTRANSFERASE-LIKE PROTEIN LARGE"/>
    <property type="match status" value="1"/>
</dbReference>
<reference evidence="9 10" key="1">
    <citation type="journal article" date="2019" name="BMC Genomics">
        <title>New insights from Opisthorchis felineus genome: update on genomics of the epidemiologically important liver flukes.</title>
        <authorList>
            <person name="Ershov N.I."/>
            <person name="Mordvinov V.A."/>
            <person name="Prokhortchouk E.B."/>
            <person name="Pakharukova M.Y."/>
            <person name="Gunbin K.V."/>
            <person name="Ustyantsev K."/>
            <person name="Genaev M.A."/>
            <person name="Blinov A.G."/>
            <person name="Mazur A."/>
            <person name="Boulygina E."/>
            <person name="Tsygankova S."/>
            <person name="Khrameeva E."/>
            <person name="Chekanov N."/>
            <person name="Fan G."/>
            <person name="Xiao A."/>
            <person name="Zhang H."/>
            <person name="Xu X."/>
            <person name="Yang H."/>
            <person name="Solovyev V."/>
            <person name="Lee S.M."/>
            <person name="Liu X."/>
            <person name="Afonnikov D.A."/>
            <person name="Skryabin K.G."/>
        </authorList>
    </citation>
    <scope>NUCLEOTIDE SEQUENCE [LARGE SCALE GENOMIC DNA]</scope>
    <source>
        <strain evidence="9">AK-0245</strain>
        <tissue evidence="9">Whole organism</tissue>
    </source>
</reference>
<proteinExistence type="predicted"/>
<dbReference type="GO" id="GO:0042285">
    <property type="term" value="F:xylosyltransferase activity"/>
    <property type="evidence" value="ECO:0007669"/>
    <property type="project" value="TreeGrafter"/>
</dbReference>
<keyword evidence="2 8" id="KW-0812">Transmembrane</keyword>
<evidence type="ECO:0000256" key="4">
    <source>
        <dbReference type="ARBA" id="ARBA00022989"/>
    </source>
</evidence>
<feature type="transmembrane region" description="Helical" evidence="8">
    <location>
        <begin position="24"/>
        <end position="42"/>
    </location>
</feature>
<dbReference type="InterPro" id="IPR029044">
    <property type="entry name" value="Nucleotide-diphossugar_trans"/>
</dbReference>
<dbReference type="Pfam" id="PF01501">
    <property type="entry name" value="Glyco_transf_8"/>
    <property type="match status" value="1"/>
</dbReference>
<evidence type="ECO:0000256" key="6">
    <source>
        <dbReference type="ARBA" id="ARBA00023136"/>
    </source>
</evidence>
<evidence type="ECO:0000256" key="5">
    <source>
        <dbReference type="ARBA" id="ARBA00023034"/>
    </source>
</evidence>
<dbReference type="InterPro" id="IPR051292">
    <property type="entry name" value="Xyl/GlcA_transferase"/>
</dbReference>
<keyword evidence="6 8" id="KW-0472">Membrane</keyword>
<comment type="subcellular location">
    <subcellularLocation>
        <location evidence="1">Golgi apparatus membrane</location>
        <topology evidence="1">Single-pass type II membrane protein</topology>
    </subcellularLocation>
</comment>
<dbReference type="GO" id="GO:0015020">
    <property type="term" value="F:glucuronosyltransferase activity"/>
    <property type="evidence" value="ECO:0007669"/>
    <property type="project" value="TreeGrafter"/>
</dbReference>
<dbReference type="AlphaFoldDB" id="A0A4S2LSV2"/>
<keyword evidence="3" id="KW-0735">Signal-anchor</keyword>
<dbReference type="SUPFAM" id="SSF53448">
    <property type="entry name" value="Nucleotide-diphospho-sugar transferases"/>
    <property type="match status" value="1"/>
</dbReference>
<evidence type="ECO:0000256" key="2">
    <source>
        <dbReference type="ARBA" id="ARBA00022692"/>
    </source>
</evidence>
<organism evidence="9 10">
    <name type="scientific">Opisthorchis felineus</name>
    <dbReference type="NCBI Taxonomy" id="147828"/>
    <lineage>
        <taxon>Eukaryota</taxon>
        <taxon>Metazoa</taxon>
        <taxon>Spiralia</taxon>
        <taxon>Lophotrochozoa</taxon>
        <taxon>Platyhelminthes</taxon>
        <taxon>Trematoda</taxon>
        <taxon>Digenea</taxon>
        <taxon>Opisthorchiida</taxon>
        <taxon>Opisthorchiata</taxon>
        <taxon>Opisthorchiidae</taxon>
        <taxon>Opisthorchis</taxon>
    </lineage>
</organism>
<dbReference type="EMBL" id="SJOL01006437">
    <property type="protein sequence ID" value="TGZ66895.1"/>
    <property type="molecule type" value="Genomic_DNA"/>
</dbReference>
<evidence type="ECO:0000256" key="1">
    <source>
        <dbReference type="ARBA" id="ARBA00004323"/>
    </source>
</evidence>
<comment type="caution">
    <text evidence="9">The sequence shown here is derived from an EMBL/GenBank/DDBJ whole genome shotgun (WGS) entry which is preliminary data.</text>
</comment>
<keyword evidence="10" id="KW-1185">Reference proteome</keyword>
<evidence type="ECO:0000256" key="8">
    <source>
        <dbReference type="SAM" id="Phobius"/>
    </source>
</evidence>
<accession>A0A4S2LSV2</accession>
<keyword evidence="4 8" id="KW-1133">Transmembrane helix</keyword>
<dbReference type="GO" id="GO:0000139">
    <property type="term" value="C:Golgi membrane"/>
    <property type="evidence" value="ECO:0007669"/>
    <property type="project" value="UniProtKB-SubCell"/>
</dbReference>
<evidence type="ECO:0008006" key="11">
    <source>
        <dbReference type="Google" id="ProtNLM"/>
    </source>
</evidence>
<keyword evidence="5" id="KW-0333">Golgi apparatus</keyword>
<evidence type="ECO:0000256" key="7">
    <source>
        <dbReference type="ARBA" id="ARBA00023180"/>
    </source>
</evidence>
<protein>
    <recommendedName>
        <fullName evidence="11">Glycosyltransferase-like protein LARGE2</fullName>
    </recommendedName>
</protein>
<dbReference type="Proteomes" id="UP000308267">
    <property type="component" value="Unassembled WGS sequence"/>
</dbReference>